<dbReference type="InterPro" id="IPR047865">
    <property type="entry name" value="Ribosomal_uL10_bac_type"/>
</dbReference>
<dbReference type="InterPro" id="IPR043141">
    <property type="entry name" value="Ribosomal_uL10-like_sf"/>
</dbReference>
<dbReference type="InterPro" id="IPR002363">
    <property type="entry name" value="Ribosomal_uL10_CS_bac"/>
</dbReference>
<dbReference type="CDD" id="cd05797">
    <property type="entry name" value="Ribosomal_L10"/>
    <property type="match status" value="1"/>
</dbReference>
<accession>A0A7C3UQW9</accession>
<evidence type="ECO:0000256" key="1">
    <source>
        <dbReference type="ARBA" id="ARBA00008889"/>
    </source>
</evidence>
<comment type="function">
    <text evidence="5">Forms part of the ribosomal stalk, playing a central role in the interaction of the ribosome with GTP-bound translation factors.</text>
</comment>
<evidence type="ECO:0000313" key="6">
    <source>
        <dbReference type="EMBL" id="HGE99028.1"/>
    </source>
</evidence>
<keyword evidence="5" id="KW-0694">RNA-binding</keyword>
<keyword evidence="2 5" id="KW-0689">Ribosomal protein</keyword>
<dbReference type="PROSITE" id="PS01109">
    <property type="entry name" value="RIBOSOMAL_L10"/>
    <property type="match status" value="1"/>
</dbReference>
<reference evidence="6" key="1">
    <citation type="journal article" date="2020" name="mSystems">
        <title>Genome- and Community-Level Interaction Insights into Carbon Utilization and Element Cycling Functions of Hydrothermarchaeota in Hydrothermal Sediment.</title>
        <authorList>
            <person name="Zhou Z."/>
            <person name="Liu Y."/>
            <person name="Xu W."/>
            <person name="Pan J."/>
            <person name="Luo Z.H."/>
            <person name="Li M."/>
        </authorList>
    </citation>
    <scope>NUCLEOTIDE SEQUENCE [LARGE SCALE GENOMIC DNA]</scope>
    <source>
        <strain evidence="6">SpSt-906</strain>
    </source>
</reference>
<dbReference type="GO" id="GO:0070180">
    <property type="term" value="F:large ribosomal subunit rRNA binding"/>
    <property type="evidence" value="ECO:0007669"/>
    <property type="project" value="UniProtKB-UniRule"/>
</dbReference>
<evidence type="ECO:0000256" key="3">
    <source>
        <dbReference type="ARBA" id="ARBA00023274"/>
    </source>
</evidence>
<dbReference type="Gene3D" id="3.30.70.1730">
    <property type="match status" value="1"/>
</dbReference>
<proteinExistence type="inferred from homology"/>
<dbReference type="AlphaFoldDB" id="A0A7C3UQW9"/>
<gene>
    <name evidence="5" type="primary">rplJ</name>
    <name evidence="6" type="ORF">ENX07_03035</name>
</gene>
<keyword evidence="5" id="KW-0699">rRNA-binding</keyword>
<comment type="subunit">
    <text evidence="5">Part of the ribosomal stalk of the 50S ribosomal subunit. The N-terminus interacts with L11 and the large rRNA to form the base of the stalk. The C-terminus forms an elongated spine to which L12 dimers bind in a sequential fashion forming a multimeric L10(L12)X complex.</text>
</comment>
<evidence type="ECO:0000256" key="2">
    <source>
        <dbReference type="ARBA" id="ARBA00022980"/>
    </source>
</evidence>
<dbReference type="PANTHER" id="PTHR11560">
    <property type="entry name" value="39S RIBOSOMAL PROTEIN L10, MITOCHONDRIAL"/>
    <property type="match status" value="1"/>
</dbReference>
<dbReference type="NCBIfam" id="NF000955">
    <property type="entry name" value="PRK00099.1-1"/>
    <property type="match status" value="1"/>
</dbReference>
<dbReference type="SUPFAM" id="SSF160369">
    <property type="entry name" value="Ribosomal protein L10-like"/>
    <property type="match status" value="1"/>
</dbReference>
<dbReference type="GO" id="GO:0006412">
    <property type="term" value="P:translation"/>
    <property type="evidence" value="ECO:0007669"/>
    <property type="project" value="UniProtKB-UniRule"/>
</dbReference>
<protein>
    <recommendedName>
        <fullName evidence="4 5">Large ribosomal subunit protein uL10</fullName>
    </recommendedName>
</protein>
<name>A0A7C3UQW9_UNCW3</name>
<dbReference type="Gene3D" id="6.10.250.290">
    <property type="match status" value="1"/>
</dbReference>
<evidence type="ECO:0000256" key="4">
    <source>
        <dbReference type="ARBA" id="ARBA00035202"/>
    </source>
</evidence>
<dbReference type="Pfam" id="PF00466">
    <property type="entry name" value="Ribosomal_L10"/>
    <property type="match status" value="1"/>
</dbReference>
<sequence length="169" mass="19006">MEKSRMVEKVKEILKEAKGVYFLDYQGITTEKLNLFRKKMKESGCHFLVVKNRLAAIGFQESGFLTQVRSFLKGPTSLLVSPKDEIAPAHLLKNLGKEFPVKFKGALVGKDVFDRTQFDFLASIPPKEELFANLVSALLSPITQLAFHLENLLGDLVITLEEIAKKKNP</sequence>
<dbReference type="GO" id="GO:0003735">
    <property type="term" value="F:structural constituent of ribosome"/>
    <property type="evidence" value="ECO:0007669"/>
    <property type="project" value="InterPro"/>
</dbReference>
<dbReference type="HAMAP" id="MF_00362">
    <property type="entry name" value="Ribosomal_uL10"/>
    <property type="match status" value="1"/>
</dbReference>
<organism evidence="6">
    <name type="scientific">candidate division WOR-3 bacterium</name>
    <dbReference type="NCBI Taxonomy" id="2052148"/>
    <lineage>
        <taxon>Bacteria</taxon>
        <taxon>Bacteria division WOR-3</taxon>
    </lineage>
</organism>
<dbReference type="GO" id="GO:0015934">
    <property type="term" value="C:large ribosomal subunit"/>
    <property type="evidence" value="ECO:0007669"/>
    <property type="project" value="InterPro"/>
</dbReference>
<dbReference type="InterPro" id="IPR001790">
    <property type="entry name" value="Ribosomal_uL10"/>
</dbReference>
<comment type="similarity">
    <text evidence="1 5">Belongs to the universal ribosomal protein uL10 family.</text>
</comment>
<dbReference type="EMBL" id="DTMQ01000017">
    <property type="protein sequence ID" value="HGE99028.1"/>
    <property type="molecule type" value="Genomic_DNA"/>
</dbReference>
<dbReference type="InterPro" id="IPR022973">
    <property type="entry name" value="Ribosomal_uL10_bac"/>
</dbReference>
<keyword evidence="3 5" id="KW-0687">Ribonucleoprotein</keyword>
<evidence type="ECO:0000256" key="5">
    <source>
        <dbReference type="HAMAP-Rule" id="MF_00362"/>
    </source>
</evidence>
<comment type="caution">
    <text evidence="6">The sequence shown here is derived from an EMBL/GenBank/DDBJ whole genome shotgun (WGS) entry which is preliminary data.</text>
</comment>